<evidence type="ECO:0000256" key="2">
    <source>
        <dbReference type="ARBA" id="ARBA00022617"/>
    </source>
</evidence>
<name>A0ABQ1I368_9ALTE</name>
<dbReference type="PROSITE" id="PS51007">
    <property type="entry name" value="CYTC"/>
    <property type="match status" value="1"/>
</dbReference>
<keyword evidence="7" id="KW-0732">Signal</keyword>
<gene>
    <name evidence="9" type="ORF">GCM10007414_26920</name>
</gene>
<keyword evidence="3 6" id="KW-0479">Metal-binding</keyword>
<keyword evidence="1" id="KW-0813">Transport</keyword>
<feature type="chain" id="PRO_5045946163" evidence="7">
    <location>
        <begin position="24"/>
        <end position="137"/>
    </location>
</feature>
<evidence type="ECO:0000256" key="7">
    <source>
        <dbReference type="SAM" id="SignalP"/>
    </source>
</evidence>
<dbReference type="InterPro" id="IPR002323">
    <property type="entry name" value="Cyt_CIE"/>
</dbReference>
<dbReference type="Proteomes" id="UP000651977">
    <property type="component" value="Unassembled WGS sequence"/>
</dbReference>
<sequence>MKLLNWKTLVLSVCLSVMPQAFAADMSDEAIIERIKPVGEVYLDGELEVAKAPAASSGPRDGETIYNTYCTACHSTGVSGAPIKGDADAWAPRIAQGMDVLFDHAWNGFNNGLMPPKGTCGDCSEDELKAAIAYITE</sequence>
<keyword evidence="2 6" id="KW-0349">Heme</keyword>
<evidence type="ECO:0000256" key="6">
    <source>
        <dbReference type="PROSITE-ProRule" id="PRU00433"/>
    </source>
</evidence>
<proteinExistence type="predicted"/>
<evidence type="ECO:0000256" key="4">
    <source>
        <dbReference type="ARBA" id="ARBA00022982"/>
    </source>
</evidence>
<evidence type="ECO:0000256" key="5">
    <source>
        <dbReference type="ARBA" id="ARBA00023004"/>
    </source>
</evidence>
<accession>A0ABQ1I368</accession>
<dbReference type="InterPro" id="IPR009056">
    <property type="entry name" value="Cyt_c-like_dom"/>
</dbReference>
<keyword evidence="5 6" id="KW-0408">Iron</keyword>
<feature type="signal peptide" evidence="7">
    <location>
        <begin position="1"/>
        <end position="23"/>
    </location>
</feature>
<protein>
    <submittedName>
        <fullName evidence="9">Cytochrome c</fullName>
    </submittedName>
</protein>
<keyword evidence="4" id="KW-0249">Electron transport</keyword>
<organism evidence="9 10">
    <name type="scientific">Agarivorans gilvus</name>
    <dbReference type="NCBI Taxonomy" id="680279"/>
    <lineage>
        <taxon>Bacteria</taxon>
        <taxon>Pseudomonadati</taxon>
        <taxon>Pseudomonadota</taxon>
        <taxon>Gammaproteobacteria</taxon>
        <taxon>Alteromonadales</taxon>
        <taxon>Alteromonadaceae</taxon>
        <taxon>Agarivorans</taxon>
    </lineage>
</organism>
<dbReference type="Pfam" id="PF13442">
    <property type="entry name" value="Cytochrome_CBB3"/>
    <property type="match status" value="1"/>
</dbReference>
<keyword evidence="10" id="KW-1185">Reference proteome</keyword>
<dbReference type="PANTHER" id="PTHR40942:SF4">
    <property type="entry name" value="CYTOCHROME C5"/>
    <property type="match status" value="1"/>
</dbReference>
<evidence type="ECO:0000259" key="8">
    <source>
        <dbReference type="PROSITE" id="PS51007"/>
    </source>
</evidence>
<evidence type="ECO:0000256" key="3">
    <source>
        <dbReference type="ARBA" id="ARBA00022723"/>
    </source>
</evidence>
<dbReference type="PANTHER" id="PTHR40942">
    <property type="match status" value="1"/>
</dbReference>
<dbReference type="PRINTS" id="PR00607">
    <property type="entry name" value="CYTCHROMECIE"/>
</dbReference>
<evidence type="ECO:0000256" key="1">
    <source>
        <dbReference type="ARBA" id="ARBA00022448"/>
    </source>
</evidence>
<dbReference type="Gene3D" id="1.10.760.10">
    <property type="entry name" value="Cytochrome c-like domain"/>
    <property type="match status" value="1"/>
</dbReference>
<dbReference type="SUPFAM" id="SSF46626">
    <property type="entry name" value="Cytochrome c"/>
    <property type="match status" value="1"/>
</dbReference>
<dbReference type="RefSeq" id="WP_229711208.1">
    <property type="nucleotide sequence ID" value="NZ_BMDY01000016.1"/>
</dbReference>
<feature type="domain" description="Cytochrome c" evidence="8">
    <location>
        <begin position="57"/>
        <end position="137"/>
    </location>
</feature>
<reference evidence="10" key="1">
    <citation type="journal article" date="2019" name="Int. J. Syst. Evol. Microbiol.">
        <title>The Global Catalogue of Microorganisms (GCM) 10K type strain sequencing project: providing services to taxonomists for standard genome sequencing and annotation.</title>
        <authorList>
            <consortium name="The Broad Institute Genomics Platform"/>
            <consortium name="The Broad Institute Genome Sequencing Center for Infectious Disease"/>
            <person name="Wu L."/>
            <person name="Ma J."/>
        </authorList>
    </citation>
    <scope>NUCLEOTIDE SEQUENCE [LARGE SCALE GENOMIC DNA]</scope>
    <source>
        <strain evidence="10">CGMCC 1.10131</strain>
    </source>
</reference>
<evidence type="ECO:0000313" key="9">
    <source>
        <dbReference type="EMBL" id="GGB12043.1"/>
    </source>
</evidence>
<comment type="caution">
    <text evidence="9">The sequence shown here is derived from an EMBL/GenBank/DDBJ whole genome shotgun (WGS) entry which is preliminary data.</text>
</comment>
<dbReference type="InterPro" id="IPR036909">
    <property type="entry name" value="Cyt_c-like_dom_sf"/>
</dbReference>
<dbReference type="EMBL" id="BMDY01000016">
    <property type="protein sequence ID" value="GGB12043.1"/>
    <property type="molecule type" value="Genomic_DNA"/>
</dbReference>
<evidence type="ECO:0000313" key="10">
    <source>
        <dbReference type="Proteomes" id="UP000651977"/>
    </source>
</evidence>